<dbReference type="RefSeq" id="XP_066007886.1">
    <property type="nucleotide sequence ID" value="XM_066152628.1"/>
</dbReference>
<evidence type="ECO:0000313" key="2">
    <source>
        <dbReference type="EMBL" id="KAF4478935.1"/>
    </source>
</evidence>
<organism evidence="2 3">
    <name type="scientific">Colletotrichum fructicola (strain Nara gc5)</name>
    <name type="common">Anthracnose fungus</name>
    <name type="synonym">Colletotrichum gloeosporioides (strain Nara gc5)</name>
    <dbReference type="NCBI Taxonomy" id="1213859"/>
    <lineage>
        <taxon>Eukaryota</taxon>
        <taxon>Fungi</taxon>
        <taxon>Dikarya</taxon>
        <taxon>Ascomycota</taxon>
        <taxon>Pezizomycotina</taxon>
        <taxon>Sordariomycetes</taxon>
        <taxon>Hypocreomycetidae</taxon>
        <taxon>Glomerellales</taxon>
        <taxon>Glomerellaceae</taxon>
        <taxon>Colletotrichum</taxon>
        <taxon>Colletotrichum gloeosporioides species complex</taxon>
    </lineage>
</organism>
<keyword evidence="3" id="KW-1185">Reference proteome</keyword>
<dbReference type="GeneID" id="90980191"/>
<accession>A0A7J6IPT8</accession>
<reference evidence="2 3" key="1">
    <citation type="submission" date="2012-08" db="EMBL/GenBank/DDBJ databases">
        <authorList>
            <person name="Gan P.H.P."/>
            <person name="Ikeda K."/>
            <person name="Irieda H."/>
            <person name="Narusaka M."/>
            <person name="O'Connell R.J."/>
            <person name="Narusaka Y."/>
            <person name="Takano Y."/>
            <person name="Kubo Y."/>
            <person name="Shirasu K."/>
        </authorList>
    </citation>
    <scope>NUCLEOTIDE SEQUENCE [LARGE SCALE GENOMIC DNA]</scope>
    <source>
        <strain evidence="2 3">Nara gc5</strain>
    </source>
</reference>
<evidence type="ECO:0000313" key="3">
    <source>
        <dbReference type="Proteomes" id="UP000011096"/>
    </source>
</evidence>
<dbReference type="AlphaFoldDB" id="A0A7J6IPT8"/>
<feature type="compositionally biased region" description="Basic and acidic residues" evidence="1">
    <location>
        <begin position="19"/>
        <end position="37"/>
    </location>
</feature>
<reference evidence="2 3" key="2">
    <citation type="submission" date="2020-04" db="EMBL/GenBank/DDBJ databases">
        <title>Genome sequencing and assembly of multiple isolates from the Colletotrichum gloeosporioides species complex.</title>
        <authorList>
            <person name="Gan P."/>
            <person name="Shirasu K."/>
        </authorList>
    </citation>
    <scope>NUCLEOTIDE SEQUENCE [LARGE SCALE GENOMIC DNA]</scope>
    <source>
        <strain evidence="2 3">Nara gc5</strain>
    </source>
</reference>
<feature type="compositionally biased region" description="Basic and acidic residues" evidence="1">
    <location>
        <begin position="44"/>
        <end position="60"/>
    </location>
</feature>
<sequence>MAWTMKVLMDKVSRLEEEEIGERKVDRKQISAKRPSDAEYVTQTEERAAKCAKVSDIHEQSDDEENAWRASPDTMVLDSRISGNSSEYLMAACRRWHTVYQTSKGREIRVLDPTSMDITAPIGLCICGASLETKPTAQRKPNHRLTARIPQLYKLDDSNYLAIFTPIST</sequence>
<dbReference type="InParanoid" id="A0A7J6IPT8"/>
<dbReference type="OrthoDB" id="10316247at2759"/>
<feature type="region of interest" description="Disordered" evidence="1">
    <location>
        <begin position="19"/>
        <end position="71"/>
    </location>
</feature>
<proteinExistence type="predicted"/>
<dbReference type="EMBL" id="ANPB02000007">
    <property type="protein sequence ID" value="KAF4478935.1"/>
    <property type="molecule type" value="Genomic_DNA"/>
</dbReference>
<dbReference type="Proteomes" id="UP000011096">
    <property type="component" value="Unassembled WGS sequence"/>
</dbReference>
<gene>
    <name evidence="2" type="ORF">CGGC5_v011991</name>
</gene>
<evidence type="ECO:0000256" key="1">
    <source>
        <dbReference type="SAM" id="MobiDB-lite"/>
    </source>
</evidence>
<name>A0A7J6IPT8_COLFN</name>
<comment type="caution">
    <text evidence="2">The sequence shown here is derived from an EMBL/GenBank/DDBJ whole genome shotgun (WGS) entry which is preliminary data.</text>
</comment>
<protein>
    <submittedName>
        <fullName evidence="2">Uncharacterized protein</fullName>
    </submittedName>
</protein>